<organism evidence="1 2">
    <name type="scientific">Argiope bruennichi</name>
    <name type="common">Wasp spider</name>
    <name type="synonym">Aranea bruennichi</name>
    <dbReference type="NCBI Taxonomy" id="94029"/>
    <lineage>
        <taxon>Eukaryota</taxon>
        <taxon>Metazoa</taxon>
        <taxon>Ecdysozoa</taxon>
        <taxon>Arthropoda</taxon>
        <taxon>Chelicerata</taxon>
        <taxon>Arachnida</taxon>
        <taxon>Araneae</taxon>
        <taxon>Araneomorphae</taxon>
        <taxon>Entelegynae</taxon>
        <taxon>Araneoidea</taxon>
        <taxon>Araneidae</taxon>
        <taxon>Argiope</taxon>
    </lineage>
</organism>
<dbReference type="AlphaFoldDB" id="A0A8T0EB08"/>
<evidence type="ECO:0000313" key="1">
    <source>
        <dbReference type="EMBL" id="KAF8769823.1"/>
    </source>
</evidence>
<gene>
    <name evidence="1" type="ORF">HNY73_017430</name>
</gene>
<reference evidence="1" key="1">
    <citation type="journal article" date="2020" name="bioRxiv">
        <title>Chromosome-level reference genome of the European wasp spider Argiope bruennichi: a resource for studies on range expansion and evolutionary adaptation.</title>
        <authorList>
            <person name="Sheffer M.M."/>
            <person name="Hoppe A."/>
            <person name="Krehenwinkel H."/>
            <person name="Uhl G."/>
            <person name="Kuss A.W."/>
            <person name="Jensen L."/>
            <person name="Jensen C."/>
            <person name="Gillespie R.G."/>
            <person name="Hoff K.J."/>
            <person name="Prost S."/>
        </authorList>
    </citation>
    <scope>NUCLEOTIDE SEQUENCE</scope>
</reference>
<reference evidence="1" key="2">
    <citation type="submission" date="2020-06" db="EMBL/GenBank/DDBJ databases">
        <authorList>
            <person name="Sheffer M."/>
        </authorList>
    </citation>
    <scope>NUCLEOTIDE SEQUENCE</scope>
</reference>
<dbReference type="PANTHER" id="PTHR24559">
    <property type="entry name" value="TRANSPOSON TY3-I GAG-POL POLYPROTEIN"/>
    <property type="match status" value="1"/>
</dbReference>
<protein>
    <submittedName>
        <fullName evidence="1">Uncharacterized protein</fullName>
    </submittedName>
</protein>
<dbReference type="Gene3D" id="3.10.10.10">
    <property type="entry name" value="HIV Type 1 Reverse Transcriptase, subunit A, domain 1"/>
    <property type="match status" value="1"/>
</dbReference>
<dbReference type="InterPro" id="IPR043502">
    <property type="entry name" value="DNA/RNA_pol_sf"/>
</dbReference>
<keyword evidence="2" id="KW-1185">Reference proteome</keyword>
<sequence>MPILRYTGSNIDFICLTVIKPEMLAGEHDWAQQRQYESPTCLPLAEVELKGDFGHLKTKAAVVSNKADKGRYLLGNRTVAIIKKLKDFTVPQQINAIQTRSRKRLEEQKEVTHVKERDPVTLEETELAIAVDIEIDDDYLFSFPPKEEFEGLTLLKINSKAFISAQQSCKELHSLTKKILETIDAEKEFKILPNKLLVKRRLIGMEELTLSFIDIELMPDEPVLLKPYRTSPRQNKILPRKIQKMLAMKIIQVGYYDYTSPMVLVEVPGKEPRPSIDYRNRNRITKSKFYPLPNIEERIETVFSSKYNTLQFWTYQKGFLPCCENLRKGGGVTVLFCRSIKG</sequence>
<comment type="caution">
    <text evidence="1">The sequence shown here is derived from an EMBL/GenBank/DDBJ whole genome shotgun (WGS) entry which is preliminary data.</text>
</comment>
<accession>A0A8T0EB08</accession>
<evidence type="ECO:0000313" key="2">
    <source>
        <dbReference type="Proteomes" id="UP000807504"/>
    </source>
</evidence>
<dbReference type="SUPFAM" id="SSF56672">
    <property type="entry name" value="DNA/RNA polymerases"/>
    <property type="match status" value="1"/>
</dbReference>
<dbReference type="Proteomes" id="UP000807504">
    <property type="component" value="Unassembled WGS sequence"/>
</dbReference>
<dbReference type="GO" id="GO:0071897">
    <property type="term" value="P:DNA biosynthetic process"/>
    <property type="evidence" value="ECO:0007669"/>
    <property type="project" value="UniProtKB-ARBA"/>
</dbReference>
<name>A0A8T0EB08_ARGBR</name>
<dbReference type="EMBL" id="JABXBU010002228">
    <property type="protein sequence ID" value="KAF8769823.1"/>
    <property type="molecule type" value="Genomic_DNA"/>
</dbReference>
<dbReference type="InterPro" id="IPR053134">
    <property type="entry name" value="RNA-dir_DNA_polymerase"/>
</dbReference>
<proteinExistence type="predicted"/>
<dbReference type="PANTHER" id="PTHR24559:SF444">
    <property type="entry name" value="REVERSE TRANSCRIPTASE DOMAIN-CONTAINING PROTEIN"/>
    <property type="match status" value="1"/>
</dbReference>